<dbReference type="PANTHER" id="PTHR23505:SF79">
    <property type="entry name" value="PROTEIN SPINSTER"/>
    <property type="match status" value="1"/>
</dbReference>
<dbReference type="PROSITE" id="PS50031">
    <property type="entry name" value="EH"/>
    <property type="match status" value="1"/>
</dbReference>
<feature type="transmembrane region" description="Helical" evidence="6">
    <location>
        <begin position="234"/>
        <end position="260"/>
    </location>
</feature>
<feature type="transmembrane region" description="Helical" evidence="6">
    <location>
        <begin position="176"/>
        <end position="196"/>
    </location>
</feature>
<accession>A0A5E7AST4</accession>
<feature type="transmembrane region" description="Helical" evidence="6">
    <location>
        <begin position="365"/>
        <end position="388"/>
    </location>
</feature>
<keyword evidence="3 6" id="KW-0812">Transmembrane</keyword>
<dbReference type="GO" id="GO:0022857">
    <property type="term" value="F:transmembrane transporter activity"/>
    <property type="evidence" value="ECO:0007669"/>
    <property type="project" value="InterPro"/>
</dbReference>
<sequence length="428" mass="45701">MKTGTSTIELTDMTSPVPGRYYLLGLLWLTYTFSVLDRYVMGILVEPIKRDLGVSDSMMGFLSGTVFGLFYATLAIPVAMLADRSNRRNVVAASLFIWSLCTMFCGMANNALQLALARIFVGVGEAGSTPPAQSLIADLFPPSERGKAVGLFASGGSLGMVLAFTLSGLIAGEWGWRWAFIVLGAPGIVLALLLMVSTREPVRGQTDPTHQSKADAVAPPFAEVMRFVLGNRGLVHLIASLILTTTSGTVLALWVPAYLIRNFHISEAQLGPALGLVIGVAGMIGAIVVGWVSDRVARRHPSRRVLVGAVMQMLVWPCMVAVLLSGNYVTALWLLVIPGFFIYAPVAVGWAIMQNITPPRMRATTIGIGVLVANIGALVIGPQLVGLASDLLANGDATTGLRNALLLSGLFYPWAAWHYLRATALLKH</sequence>
<feature type="transmembrane region" description="Helical" evidence="6">
    <location>
        <begin position="21"/>
        <end position="41"/>
    </location>
</feature>
<evidence type="ECO:0000256" key="3">
    <source>
        <dbReference type="ARBA" id="ARBA00022692"/>
    </source>
</evidence>
<dbReference type="PROSITE" id="PS50850">
    <property type="entry name" value="MFS"/>
    <property type="match status" value="1"/>
</dbReference>
<evidence type="ECO:0000256" key="1">
    <source>
        <dbReference type="ARBA" id="ARBA00004141"/>
    </source>
</evidence>
<proteinExistence type="predicted"/>
<organism evidence="9 10">
    <name type="scientific">Pseudomonas fluorescens</name>
    <dbReference type="NCBI Taxonomy" id="294"/>
    <lineage>
        <taxon>Bacteria</taxon>
        <taxon>Pseudomonadati</taxon>
        <taxon>Pseudomonadota</taxon>
        <taxon>Gammaproteobacteria</taxon>
        <taxon>Pseudomonadales</taxon>
        <taxon>Pseudomonadaceae</taxon>
        <taxon>Pseudomonas</taxon>
    </lineage>
</organism>
<keyword evidence="5 6" id="KW-0472">Membrane</keyword>
<dbReference type="EMBL" id="CABVHQ010000008">
    <property type="protein sequence ID" value="VVN82176.1"/>
    <property type="molecule type" value="Genomic_DNA"/>
</dbReference>
<dbReference type="InterPro" id="IPR011701">
    <property type="entry name" value="MFS"/>
</dbReference>
<feature type="transmembrane region" description="Helical" evidence="6">
    <location>
        <begin position="331"/>
        <end position="353"/>
    </location>
</feature>
<comment type="subcellular location">
    <subcellularLocation>
        <location evidence="1">Membrane</location>
        <topology evidence="1">Multi-pass membrane protein</topology>
    </subcellularLocation>
</comment>
<dbReference type="PANTHER" id="PTHR23505">
    <property type="entry name" value="SPINSTER"/>
    <property type="match status" value="1"/>
</dbReference>
<name>A0A5E7AST4_PSEFL</name>
<feature type="transmembrane region" description="Helical" evidence="6">
    <location>
        <begin position="61"/>
        <end position="82"/>
    </location>
</feature>
<keyword evidence="4 6" id="KW-1133">Transmembrane helix</keyword>
<feature type="transmembrane region" description="Helical" evidence="6">
    <location>
        <begin position="272"/>
        <end position="293"/>
    </location>
</feature>
<protein>
    <submittedName>
        <fullName evidence="9">Putative glucarate transporter</fullName>
    </submittedName>
</protein>
<evidence type="ECO:0000259" key="8">
    <source>
        <dbReference type="PROSITE" id="PS50850"/>
    </source>
</evidence>
<dbReference type="InterPro" id="IPR036259">
    <property type="entry name" value="MFS_trans_sf"/>
</dbReference>
<dbReference type="GO" id="GO:0016020">
    <property type="term" value="C:membrane"/>
    <property type="evidence" value="ECO:0007669"/>
    <property type="project" value="UniProtKB-SubCell"/>
</dbReference>
<evidence type="ECO:0000256" key="2">
    <source>
        <dbReference type="ARBA" id="ARBA00022448"/>
    </source>
</evidence>
<dbReference type="InterPro" id="IPR044770">
    <property type="entry name" value="MFS_spinster-like"/>
</dbReference>
<feature type="transmembrane region" description="Helical" evidence="6">
    <location>
        <begin position="305"/>
        <end position="325"/>
    </location>
</feature>
<dbReference type="CDD" id="cd17328">
    <property type="entry name" value="MFS_spinster_like"/>
    <property type="match status" value="1"/>
</dbReference>
<dbReference type="InterPro" id="IPR000261">
    <property type="entry name" value="EH_dom"/>
</dbReference>
<dbReference type="RefSeq" id="WP_150641261.1">
    <property type="nucleotide sequence ID" value="NZ_CABVHQ010000008.1"/>
</dbReference>
<dbReference type="Gene3D" id="1.20.1250.20">
    <property type="entry name" value="MFS general substrate transporter like domains"/>
    <property type="match status" value="2"/>
</dbReference>
<feature type="domain" description="Major facilitator superfamily (MFS) profile" evidence="8">
    <location>
        <begin position="23"/>
        <end position="428"/>
    </location>
</feature>
<evidence type="ECO:0000313" key="9">
    <source>
        <dbReference type="EMBL" id="VVN82176.1"/>
    </source>
</evidence>
<feature type="transmembrane region" description="Helical" evidence="6">
    <location>
        <begin position="148"/>
        <end position="170"/>
    </location>
</feature>
<evidence type="ECO:0000256" key="5">
    <source>
        <dbReference type="ARBA" id="ARBA00023136"/>
    </source>
</evidence>
<dbReference type="OrthoDB" id="6057322at2"/>
<feature type="domain" description="EH" evidence="7">
    <location>
        <begin position="97"/>
        <end position="146"/>
    </location>
</feature>
<dbReference type="SUPFAM" id="SSF103473">
    <property type="entry name" value="MFS general substrate transporter"/>
    <property type="match status" value="1"/>
</dbReference>
<reference evidence="9 10" key="1">
    <citation type="submission" date="2019-09" db="EMBL/GenBank/DDBJ databases">
        <authorList>
            <person name="Chandra G."/>
            <person name="Truman W A."/>
        </authorList>
    </citation>
    <scope>NUCLEOTIDE SEQUENCE [LARGE SCALE GENOMIC DNA]</scope>
    <source>
        <strain evidence="9">PS691</strain>
    </source>
</reference>
<dbReference type="Proteomes" id="UP000337909">
    <property type="component" value="Unassembled WGS sequence"/>
</dbReference>
<evidence type="ECO:0000313" key="10">
    <source>
        <dbReference type="Proteomes" id="UP000337909"/>
    </source>
</evidence>
<keyword evidence="2" id="KW-0813">Transport</keyword>
<evidence type="ECO:0000256" key="4">
    <source>
        <dbReference type="ARBA" id="ARBA00022989"/>
    </source>
</evidence>
<evidence type="ECO:0000259" key="7">
    <source>
        <dbReference type="PROSITE" id="PS50031"/>
    </source>
</evidence>
<feature type="transmembrane region" description="Helical" evidence="6">
    <location>
        <begin position="400"/>
        <end position="420"/>
    </location>
</feature>
<dbReference type="AlphaFoldDB" id="A0A5E7AST4"/>
<dbReference type="Pfam" id="PF07690">
    <property type="entry name" value="MFS_1"/>
    <property type="match status" value="1"/>
</dbReference>
<dbReference type="InterPro" id="IPR020846">
    <property type="entry name" value="MFS_dom"/>
</dbReference>
<gene>
    <name evidence="9" type="primary">gudP_1</name>
    <name evidence="9" type="ORF">PS691_01176</name>
</gene>
<evidence type="ECO:0000256" key="6">
    <source>
        <dbReference type="SAM" id="Phobius"/>
    </source>
</evidence>